<keyword evidence="2" id="KW-1185">Reference proteome</keyword>
<protein>
    <submittedName>
        <fullName evidence="1">Uncharacterized protein</fullName>
    </submittedName>
</protein>
<comment type="caution">
    <text evidence="1">The sequence shown here is derived from an EMBL/GenBank/DDBJ whole genome shotgun (WGS) entry which is preliminary data.</text>
</comment>
<dbReference type="EMBL" id="JACJTU010000013">
    <property type="protein sequence ID" value="MBD2735364.1"/>
    <property type="molecule type" value="Genomic_DNA"/>
</dbReference>
<evidence type="ECO:0000313" key="1">
    <source>
        <dbReference type="EMBL" id="MBD2735364.1"/>
    </source>
</evidence>
<reference evidence="1 2" key="1">
    <citation type="journal article" date="2020" name="ISME J.">
        <title>Comparative genomics reveals insights into cyanobacterial evolution and habitat adaptation.</title>
        <authorList>
            <person name="Chen M.Y."/>
            <person name="Teng W.K."/>
            <person name="Zhao L."/>
            <person name="Hu C.X."/>
            <person name="Zhou Y.K."/>
            <person name="Han B.P."/>
            <person name="Song L.R."/>
            <person name="Shu W.S."/>
        </authorList>
    </citation>
    <scope>NUCLEOTIDE SEQUENCE [LARGE SCALE GENOMIC DNA]</scope>
    <source>
        <strain evidence="1 2">FACHB-159</strain>
    </source>
</reference>
<sequence length="56" mass="5880">MYPRKHKNVEVFINFEYLALCSSASSAPAIRLASPLGEVLMPPAGCANGGFGIPEG</sequence>
<organism evidence="1 2">
    <name type="scientific">Nostoc paludosum FACHB-159</name>
    <dbReference type="NCBI Taxonomy" id="2692908"/>
    <lineage>
        <taxon>Bacteria</taxon>
        <taxon>Bacillati</taxon>
        <taxon>Cyanobacteriota</taxon>
        <taxon>Cyanophyceae</taxon>
        <taxon>Nostocales</taxon>
        <taxon>Nostocaceae</taxon>
        <taxon>Nostoc</taxon>
    </lineage>
</organism>
<proteinExistence type="predicted"/>
<accession>A0ABR8K795</accession>
<name>A0ABR8K795_9NOSO</name>
<evidence type="ECO:0000313" key="2">
    <source>
        <dbReference type="Proteomes" id="UP000637383"/>
    </source>
</evidence>
<dbReference type="Proteomes" id="UP000637383">
    <property type="component" value="Unassembled WGS sequence"/>
</dbReference>
<gene>
    <name evidence="1" type="ORF">H6H03_15915</name>
</gene>